<gene>
    <name evidence="1" type="ORF">PS710_01780</name>
</gene>
<sequence length="34" mass="3783">MRRVVAVRFSEAGQGFVVNFGISYRTTTQSSMIS</sequence>
<evidence type="ECO:0000313" key="1">
    <source>
        <dbReference type="EMBL" id="VVN89682.1"/>
    </source>
</evidence>
<name>A0A5E7BBY5_PSEFL</name>
<reference evidence="1 2" key="1">
    <citation type="submission" date="2019-09" db="EMBL/GenBank/DDBJ databases">
        <authorList>
            <person name="Chandra G."/>
            <person name="Truman W A."/>
        </authorList>
    </citation>
    <scope>NUCLEOTIDE SEQUENCE [LARGE SCALE GENOMIC DNA]</scope>
    <source>
        <strain evidence="1">PS710</strain>
    </source>
</reference>
<proteinExistence type="predicted"/>
<dbReference type="EMBL" id="CABVHW010000004">
    <property type="protein sequence ID" value="VVN89682.1"/>
    <property type="molecule type" value="Genomic_DNA"/>
</dbReference>
<dbReference type="Proteomes" id="UP000381093">
    <property type="component" value="Unassembled WGS sequence"/>
</dbReference>
<accession>A0A5E7BBY5</accession>
<organism evidence="1 2">
    <name type="scientific">Pseudomonas fluorescens</name>
    <dbReference type="NCBI Taxonomy" id="294"/>
    <lineage>
        <taxon>Bacteria</taxon>
        <taxon>Pseudomonadati</taxon>
        <taxon>Pseudomonadota</taxon>
        <taxon>Gammaproteobacteria</taxon>
        <taxon>Pseudomonadales</taxon>
        <taxon>Pseudomonadaceae</taxon>
        <taxon>Pseudomonas</taxon>
    </lineage>
</organism>
<dbReference type="AlphaFoldDB" id="A0A5E7BBY5"/>
<evidence type="ECO:0000313" key="2">
    <source>
        <dbReference type="Proteomes" id="UP000381093"/>
    </source>
</evidence>
<protein>
    <submittedName>
        <fullName evidence="1">Uncharacterized protein</fullName>
    </submittedName>
</protein>